<organism evidence="2 3">
    <name type="scientific">Candidatus Fimicola merdigallinarum</name>
    <dbReference type="NCBI Taxonomy" id="2840819"/>
    <lineage>
        <taxon>Bacteria</taxon>
        <taxon>Bacillati</taxon>
        <taxon>Bacillota</taxon>
        <taxon>Clostridia</taxon>
        <taxon>Lachnospirales</taxon>
        <taxon>Lachnospiraceae</taxon>
        <taxon>Lachnospiraceae incertae sedis</taxon>
        <taxon>Candidatus Fimicola</taxon>
    </lineage>
</organism>
<proteinExistence type="predicted"/>
<dbReference type="AlphaFoldDB" id="A0A9D9DXG4"/>
<reference evidence="2" key="2">
    <citation type="journal article" date="2021" name="PeerJ">
        <title>Extensive microbial diversity within the chicken gut microbiome revealed by metagenomics and culture.</title>
        <authorList>
            <person name="Gilroy R."/>
            <person name="Ravi A."/>
            <person name="Getino M."/>
            <person name="Pursley I."/>
            <person name="Horton D.L."/>
            <person name="Alikhan N.F."/>
            <person name="Baker D."/>
            <person name="Gharbi K."/>
            <person name="Hall N."/>
            <person name="Watson M."/>
            <person name="Adriaenssens E.M."/>
            <person name="Foster-Nyarko E."/>
            <person name="Jarju S."/>
            <person name="Secka A."/>
            <person name="Antonio M."/>
            <person name="Oren A."/>
            <person name="Chaudhuri R.R."/>
            <person name="La Ragione R."/>
            <person name="Hildebrand F."/>
            <person name="Pallen M.J."/>
        </authorList>
    </citation>
    <scope>NUCLEOTIDE SEQUENCE</scope>
    <source>
        <strain evidence="2">F6-4510</strain>
    </source>
</reference>
<feature type="transmembrane region" description="Helical" evidence="1">
    <location>
        <begin position="29"/>
        <end position="60"/>
    </location>
</feature>
<comment type="caution">
    <text evidence="2">The sequence shown here is derived from an EMBL/GenBank/DDBJ whole genome shotgun (WGS) entry which is preliminary data.</text>
</comment>
<evidence type="ECO:0000313" key="3">
    <source>
        <dbReference type="Proteomes" id="UP000823611"/>
    </source>
</evidence>
<dbReference type="EMBL" id="JADIMX010000107">
    <property type="protein sequence ID" value="MBO8434805.1"/>
    <property type="molecule type" value="Genomic_DNA"/>
</dbReference>
<keyword evidence="1" id="KW-0472">Membrane</keyword>
<gene>
    <name evidence="2" type="ORF">IAC55_05755</name>
</gene>
<evidence type="ECO:0000313" key="2">
    <source>
        <dbReference type="EMBL" id="MBO8434805.1"/>
    </source>
</evidence>
<sequence length="185" mass="21155">MEKSRLKVFVFSFIPGAGEMYLNMMKKGIFLMASFFAVSFISSTINSGILPFLMPVIWFYSFFETHNMKHFSLDYRIECDNNFANNLDSQFLKDKLNSGNKSKYIGYALVLFGVFYILKMLRLSIYSVIDLINPAIADFIYDIISGSTDFLIALILIVLGIKLIKNGKKDKDSDYIEFKGDDSGR</sequence>
<accession>A0A9D9DXG4</accession>
<name>A0A9D9DXG4_9FIRM</name>
<keyword evidence="1" id="KW-0812">Transmembrane</keyword>
<protein>
    <submittedName>
        <fullName evidence="2">Uncharacterized protein</fullName>
    </submittedName>
</protein>
<reference evidence="2" key="1">
    <citation type="submission" date="2020-10" db="EMBL/GenBank/DDBJ databases">
        <authorList>
            <person name="Gilroy R."/>
        </authorList>
    </citation>
    <scope>NUCLEOTIDE SEQUENCE</scope>
    <source>
        <strain evidence="2">F6-4510</strain>
    </source>
</reference>
<feature type="transmembrane region" description="Helical" evidence="1">
    <location>
        <begin position="104"/>
        <end position="127"/>
    </location>
</feature>
<keyword evidence="1" id="KW-1133">Transmembrane helix</keyword>
<dbReference type="Proteomes" id="UP000823611">
    <property type="component" value="Unassembled WGS sequence"/>
</dbReference>
<evidence type="ECO:0000256" key="1">
    <source>
        <dbReference type="SAM" id="Phobius"/>
    </source>
</evidence>
<feature type="transmembrane region" description="Helical" evidence="1">
    <location>
        <begin position="139"/>
        <end position="161"/>
    </location>
</feature>